<dbReference type="GO" id="GO:0005874">
    <property type="term" value="C:microtubule"/>
    <property type="evidence" value="ECO:0007669"/>
    <property type="project" value="UniProtKB-KW"/>
</dbReference>
<dbReference type="SMART" id="SM00320">
    <property type="entry name" value="WD40"/>
    <property type="match status" value="9"/>
</dbReference>
<name>A0ABD2CGW5_VESMC</name>
<feature type="region of interest" description="Disordered" evidence="12">
    <location>
        <begin position="592"/>
        <end position="625"/>
    </location>
</feature>
<evidence type="ECO:0000256" key="5">
    <source>
        <dbReference type="ARBA" id="ARBA00022701"/>
    </source>
</evidence>
<evidence type="ECO:0000256" key="11">
    <source>
        <dbReference type="ARBA" id="ARBA00023273"/>
    </source>
</evidence>
<dbReference type="GO" id="GO:0005930">
    <property type="term" value="C:axoneme"/>
    <property type="evidence" value="ECO:0007669"/>
    <property type="project" value="UniProtKB-SubCell"/>
</dbReference>
<dbReference type="PANTHER" id="PTHR12442:SF7">
    <property type="entry name" value="DYNEIN AXONEMAL INTERMEDIATE CHAIN 2"/>
    <property type="match status" value="1"/>
</dbReference>
<feature type="region of interest" description="Disordered" evidence="12">
    <location>
        <begin position="1533"/>
        <end position="1569"/>
    </location>
</feature>
<keyword evidence="13" id="KW-0812">Transmembrane</keyword>
<feature type="compositionally biased region" description="Basic residues" evidence="12">
    <location>
        <begin position="1557"/>
        <end position="1567"/>
    </location>
</feature>
<evidence type="ECO:0000256" key="4">
    <source>
        <dbReference type="ARBA" id="ARBA00022574"/>
    </source>
</evidence>
<comment type="subcellular location">
    <subcellularLocation>
        <location evidence="1">Cytoplasm</location>
        <location evidence="1">Cytoskeleton</location>
        <location evidence="1">Cilium axoneme</location>
    </subcellularLocation>
</comment>
<feature type="transmembrane region" description="Helical" evidence="13">
    <location>
        <begin position="24"/>
        <end position="57"/>
    </location>
</feature>
<evidence type="ECO:0000256" key="3">
    <source>
        <dbReference type="ARBA" id="ARBA00022490"/>
    </source>
</evidence>
<evidence type="ECO:0000256" key="12">
    <source>
        <dbReference type="SAM" id="MobiDB-lite"/>
    </source>
</evidence>
<dbReference type="InterPro" id="IPR036322">
    <property type="entry name" value="WD40_repeat_dom_sf"/>
</dbReference>
<gene>
    <name evidence="14" type="ORF">V1477_006862</name>
</gene>
<dbReference type="InterPro" id="IPR015943">
    <property type="entry name" value="WD40/YVTN_repeat-like_dom_sf"/>
</dbReference>
<keyword evidence="13" id="KW-0472">Membrane</keyword>
<proteinExistence type="inferred from homology"/>
<keyword evidence="6" id="KW-0677">Repeat</keyword>
<dbReference type="PANTHER" id="PTHR12442">
    <property type="entry name" value="DYNEIN INTERMEDIATE CHAIN"/>
    <property type="match status" value="1"/>
</dbReference>
<sequence length="1881" mass="221199">MSRIEYDNYSKNFRQFNETRRDVIRFFFIIDAFLSLLSFLFSLIPFNIYLFFFFFFFKPVGKFFWKIMDNKYVYTKKRSQFGKQCFFEDVGPIVEENIFPDPSLNKSYIKQRIINSETQEAVQYALHKIQTKYAKVKNSGIRHFEGSWPKEINPLDEEAVRRFRQRFMKSDSWITSMNSLMETMEHYILQNNTIDIYDNYFDDMIPTKLTISPEMRIISTYSDQELNVRPVNHLCWSMDRPQFAVAYCFKDRIQMPTNLSPNAYIWNIERPNKPSVILKSASASMAIEFNQRDPSLLISGLMSGQVCSWDTRTGDSPVQISVPLNSHRNPASQAYWITSKTNTEFFSSSNSGTIKWWDIRNLRKPTEVLVMDLQNPERQSINESIPITVLQYESTMGSKFLAGLENGIIVNVNRKAISNSEKLHTRYHCHFGPVLSIDRNPTILKNFLTTGSNHAKVWTEETREHCLIKTTRKLGLLTGTCWSRSRLSLFFTINTEGTLDAYDLFQGIRTPTYRIQICKKSLTTIKPHNDGNILGIGSVNGNVYFVLCGGLFTTTFPHDKSFFLSYLDRCSLYEKAVEARKKETTLLITHVPPRRSKSKYRSRPRGSRETPRRSRVKKHHGPPFADDEEIIEAEKQYFLKLEAVFEQPDSTSHLTFTKLFSETLFRLKENLCNNELFELKLHGPIHPIFKEKEAFESEDSREIERIYAYLRTEQIEREKKIIKIEEEYEEEEIQDKKARKPIALTLKTPRKTSIVSTSLEKIGAKFDEEIDESEELIKRKGRRRRALSEIPLKICSMDICEPKICCADVVKAEKERKIREKEKELIRKELTPFTKESLFKRKMSLTEQQYWQKKISELSKGVLERTPLQKRRILLGIDAPPDVLTKDVKDAKKYLEEWRDNLSVTRSPFYRSRSMPPMRRMRDEIDDEKRKEKVDVYEQKSVESLQIKREISLTLEEPVSPPIKEITRSLLRLRQGTSREELCNRLKRQLDDSRLERDKYNILITMDIKYVYVKSRSEFGKQCIFDICGPNLDEEIKPNPHEMRNYILKTQCHINTQYTKQIASHEIQTKDVKLKNNGMYHYEGGWPKEIHPRDDETTTRYRRRVEKDEDWAPTLRYLLADMEHSILLNNTVNIYDHYFDDMIPTSLTTERGIRLVNVLPDQEKPGRSVTNINWSPEETKMVVCYCFDNSKRKIDYNTLSYIWDLESPNKPCMTLNSSYPTIVCEFNPRDPSILCGGLMNGQVCYWDLRNSSEPVQLSYPRNSHRYPTTSAKWIYTKTNTEFFSSSWDGQVLWWDIRNLRQPIERLIFDLENPNQPLMERSIGISSANFEPSMSTKFMFGLQNGIVVSGSRKVKTNAEKLSLRFSSHSGVVKSVDRNTFTPKIFITVGKTCTRIWAEDTREGSLITIRSLEPVQACWNKTRHSLFYIIYENGRLELYDILEDLQKPIVELQLSNTNLTTMAAHENGILLAVGDKNGNIFLTRSTESLGKFDRNERNNLIMGFDRNSRHVKAVDVRLKEIKILKMLEMQKSSLPQKIPKLRRRSRQRGKSVKDDIRLSRSKARKGKKRTREELPEIVLAEEMFFETVEKEREKFEMDEDPELRYSTFIRKFDIKPFKLPVEEPDKEQETEETKKKVRRRIPAMPKKIPSREISEEEMKIKPTISKLLTETTVDEMVPSMKRLKKRKIKKKMRVKKFNLRLPRPCTIVCQPKVCCWRKTWLSKKYAPRTREKRDDRTLTADESSLRDMLELPQEFDIELKKAKKEIHRAKKPIQWIQRKQLVKKILLTREKAKEEETKYEKKAIVPEEYSVEAEEIEECVKESISKIEPCSLRKSWTIMKDIEALLKVKEAETIDPETELGKAYLEELKAIQKRIYPRISDFH</sequence>
<evidence type="ECO:0000256" key="1">
    <source>
        <dbReference type="ARBA" id="ARBA00004430"/>
    </source>
</evidence>
<comment type="caution">
    <text evidence="14">The sequence shown here is derived from an EMBL/GenBank/DDBJ whole genome shotgun (WGS) entry which is preliminary data.</text>
</comment>
<dbReference type="InterPro" id="IPR001680">
    <property type="entry name" value="WD40_rpt"/>
</dbReference>
<keyword evidence="4" id="KW-0853">WD repeat</keyword>
<evidence type="ECO:0000256" key="7">
    <source>
        <dbReference type="ARBA" id="ARBA00023017"/>
    </source>
</evidence>
<feature type="compositionally biased region" description="Basic residues" evidence="12">
    <location>
        <begin position="592"/>
        <end position="605"/>
    </location>
</feature>
<keyword evidence="5" id="KW-0493">Microtubule</keyword>
<evidence type="ECO:0000256" key="8">
    <source>
        <dbReference type="ARBA" id="ARBA00023069"/>
    </source>
</evidence>
<evidence type="ECO:0000256" key="6">
    <source>
        <dbReference type="ARBA" id="ARBA00022737"/>
    </source>
</evidence>
<reference evidence="14 15" key="1">
    <citation type="journal article" date="2024" name="Ann. Entomol. Soc. Am.">
        <title>Genomic analyses of the southern and eastern yellowjacket wasps (Hymenoptera: Vespidae) reveal evolutionary signatures of social life.</title>
        <authorList>
            <person name="Catto M.A."/>
            <person name="Caine P.B."/>
            <person name="Orr S.E."/>
            <person name="Hunt B.G."/>
            <person name="Goodisman M.A.D."/>
        </authorList>
    </citation>
    <scope>NUCLEOTIDE SEQUENCE [LARGE SCALE GENOMIC DNA]</scope>
    <source>
        <strain evidence="14">232</strain>
        <tissue evidence="14">Head and thorax</tissue>
    </source>
</reference>
<keyword evidence="15" id="KW-1185">Reference proteome</keyword>
<accession>A0ABD2CGW5</accession>
<evidence type="ECO:0000256" key="9">
    <source>
        <dbReference type="ARBA" id="ARBA00023175"/>
    </source>
</evidence>
<evidence type="ECO:0000256" key="2">
    <source>
        <dbReference type="ARBA" id="ARBA00011059"/>
    </source>
</evidence>
<keyword evidence="9" id="KW-0505">Motor protein</keyword>
<keyword evidence="7" id="KW-0243">Dynein</keyword>
<organism evidence="14 15">
    <name type="scientific">Vespula maculifrons</name>
    <name type="common">Eastern yellow jacket</name>
    <name type="synonym">Wasp</name>
    <dbReference type="NCBI Taxonomy" id="7453"/>
    <lineage>
        <taxon>Eukaryota</taxon>
        <taxon>Metazoa</taxon>
        <taxon>Ecdysozoa</taxon>
        <taxon>Arthropoda</taxon>
        <taxon>Hexapoda</taxon>
        <taxon>Insecta</taxon>
        <taxon>Pterygota</taxon>
        <taxon>Neoptera</taxon>
        <taxon>Endopterygota</taxon>
        <taxon>Hymenoptera</taxon>
        <taxon>Apocrita</taxon>
        <taxon>Aculeata</taxon>
        <taxon>Vespoidea</taxon>
        <taxon>Vespidae</taxon>
        <taxon>Vespinae</taxon>
        <taxon>Vespula</taxon>
    </lineage>
</organism>
<dbReference type="Proteomes" id="UP001607303">
    <property type="component" value="Unassembled WGS sequence"/>
</dbReference>
<evidence type="ECO:0000313" key="15">
    <source>
        <dbReference type="Proteomes" id="UP001607303"/>
    </source>
</evidence>
<keyword evidence="8" id="KW-0969">Cilium</keyword>
<dbReference type="GO" id="GO:0030286">
    <property type="term" value="C:dynein complex"/>
    <property type="evidence" value="ECO:0007669"/>
    <property type="project" value="UniProtKB-KW"/>
</dbReference>
<dbReference type="Gene3D" id="2.130.10.10">
    <property type="entry name" value="YVTN repeat-like/Quinoprotein amine dehydrogenase"/>
    <property type="match status" value="4"/>
</dbReference>
<dbReference type="EMBL" id="JAYRBN010000050">
    <property type="protein sequence ID" value="KAL2744320.1"/>
    <property type="molecule type" value="Genomic_DNA"/>
</dbReference>
<dbReference type="InterPro" id="IPR050687">
    <property type="entry name" value="Dynein_IC"/>
</dbReference>
<keyword evidence="11" id="KW-0966">Cell projection</keyword>
<keyword evidence="13" id="KW-1133">Transmembrane helix</keyword>
<keyword evidence="3" id="KW-0963">Cytoplasm</keyword>
<keyword evidence="10" id="KW-0206">Cytoskeleton</keyword>
<evidence type="ECO:0000256" key="10">
    <source>
        <dbReference type="ARBA" id="ARBA00023212"/>
    </source>
</evidence>
<evidence type="ECO:0000256" key="13">
    <source>
        <dbReference type="SAM" id="Phobius"/>
    </source>
</evidence>
<protein>
    <submittedName>
        <fullName evidence="14">Dynein axonemal intermediate chain 2-like isoform X1</fullName>
    </submittedName>
</protein>
<dbReference type="SUPFAM" id="SSF50978">
    <property type="entry name" value="WD40 repeat-like"/>
    <property type="match status" value="2"/>
</dbReference>
<feature type="compositionally biased region" description="Basic residues" evidence="12">
    <location>
        <begin position="1537"/>
        <end position="1548"/>
    </location>
</feature>
<evidence type="ECO:0000313" key="14">
    <source>
        <dbReference type="EMBL" id="KAL2744320.1"/>
    </source>
</evidence>
<comment type="similarity">
    <text evidence="2">Belongs to the dynein intermediate chain family.</text>
</comment>